<feature type="region of interest" description="Disordered" evidence="5">
    <location>
        <begin position="26"/>
        <end position="57"/>
    </location>
</feature>
<dbReference type="Pfam" id="PF00069">
    <property type="entry name" value="Pkinase"/>
    <property type="match status" value="1"/>
</dbReference>
<name>A0AAD7FLK7_9AGAR</name>
<feature type="region of interest" description="Disordered" evidence="5">
    <location>
        <begin position="355"/>
        <end position="424"/>
    </location>
</feature>
<evidence type="ECO:0000256" key="5">
    <source>
        <dbReference type="SAM" id="MobiDB-lite"/>
    </source>
</evidence>
<feature type="compositionally biased region" description="Polar residues" evidence="5">
    <location>
        <begin position="382"/>
        <end position="395"/>
    </location>
</feature>
<keyword evidence="8" id="KW-1185">Reference proteome</keyword>
<dbReference type="Gene3D" id="1.10.510.10">
    <property type="entry name" value="Transferase(Phosphotransferase) domain 1"/>
    <property type="match status" value="1"/>
</dbReference>
<evidence type="ECO:0000259" key="6">
    <source>
        <dbReference type="PROSITE" id="PS50011"/>
    </source>
</evidence>
<evidence type="ECO:0000256" key="4">
    <source>
        <dbReference type="ARBA" id="ARBA00022840"/>
    </source>
</evidence>
<dbReference type="InterPro" id="IPR000719">
    <property type="entry name" value="Prot_kinase_dom"/>
</dbReference>
<keyword evidence="1" id="KW-0808">Transferase</keyword>
<gene>
    <name evidence="7" type="ORF">FB45DRAFT_1003786</name>
</gene>
<evidence type="ECO:0000256" key="2">
    <source>
        <dbReference type="ARBA" id="ARBA00022741"/>
    </source>
</evidence>
<keyword evidence="3 7" id="KW-0418">Kinase</keyword>
<comment type="caution">
    <text evidence="7">The sequence shown here is derived from an EMBL/GenBank/DDBJ whole genome shotgun (WGS) entry which is preliminary data.</text>
</comment>
<accession>A0AAD7FLK7</accession>
<dbReference type="SUPFAM" id="SSF56112">
    <property type="entry name" value="Protein kinase-like (PK-like)"/>
    <property type="match status" value="1"/>
</dbReference>
<evidence type="ECO:0000313" key="8">
    <source>
        <dbReference type="Proteomes" id="UP001221142"/>
    </source>
</evidence>
<dbReference type="PANTHER" id="PTHR48016:SF48">
    <property type="entry name" value="SERINE_THREONINE-PROTEIN KINASE BCK1_SLK1_SSP31"/>
    <property type="match status" value="1"/>
</dbReference>
<dbReference type="InterPro" id="IPR008271">
    <property type="entry name" value="Ser/Thr_kinase_AS"/>
</dbReference>
<dbReference type="Proteomes" id="UP001221142">
    <property type="component" value="Unassembled WGS sequence"/>
</dbReference>
<organism evidence="7 8">
    <name type="scientific">Roridomyces roridus</name>
    <dbReference type="NCBI Taxonomy" id="1738132"/>
    <lineage>
        <taxon>Eukaryota</taxon>
        <taxon>Fungi</taxon>
        <taxon>Dikarya</taxon>
        <taxon>Basidiomycota</taxon>
        <taxon>Agaricomycotina</taxon>
        <taxon>Agaricomycetes</taxon>
        <taxon>Agaricomycetidae</taxon>
        <taxon>Agaricales</taxon>
        <taxon>Marasmiineae</taxon>
        <taxon>Mycenaceae</taxon>
        <taxon>Roridomyces</taxon>
    </lineage>
</organism>
<dbReference type="EMBL" id="JARKIF010000009">
    <property type="protein sequence ID" value="KAJ7630866.1"/>
    <property type="molecule type" value="Genomic_DNA"/>
</dbReference>
<dbReference type="PANTHER" id="PTHR48016">
    <property type="entry name" value="MAP KINASE KINASE KINASE SSK2-RELATED-RELATED"/>
    <property type="match status" value="1"/>
</dbReference>
<evidence type="ECO:0000313" key="7">
    <source>
        <dbReference type="EMBL" id="KAJ7630866.1"/>
    </source>
</evidence>
<dbReference type="InterPro" id="IPR050538">
    <property type="entry name" value="MAP_kinase_kinase_kinase"/>
</dbReference>
<keyword evidence="4" id="KW-0067">ATP-binding</keyword>
<dbReference type="PROSITE" id="PS00108">
    <property type="entry name" value="PROTEIN_KINASE_ST"/>
    <property type="match status" value="1"/>
</dbReference>
<evidence type="ECO:0000256" key="1">
    <source>
        <dbReference type="ARBA" id="ARBA00022679"/>
    </source>
</evidence>
<dbReference type="AlphaFoldDB" id="A0AAD7FLK7"/>
<evidence type="ECO:0000256" key="3">
    <source>
        <dbReference type="ARBA" id="ARBA00022777"/>
    </source>
</evidence>
<protein>
    <submittedName>
        <fullName evidence="7">Kinase-like domain-containing protein</fullName>
    </submittedName>
</protein>
<dbReference type="GO" id="GO:0000165">
    <property type="term" value="P:MAPK cascade"/>
    <property type="evidence" value="ECO:0007669"/>
    <property type="project" value="UniProtKB-ARBA"/>
</dbReference>
<feature type="domain" description="Protein kinase" evidence="6">
    <location>
        <begin position="60"/>
        <end position="322"/>
    </location>
</feature>
<keyword evidence="2" id="KW-0547">Nucleotide-binding</keyword>
<dbReference type="PROSITE" id="PS50011">
    <property type="entry name" value="PROTEIN_KINASE_DOM"/>
    <property type="match status" value="1"/>
</dbReference>
<dbReference type="GO" id="GO:0005524">
    <property type="term" value="F:ATP binding"/>
    <property type="evidence" value="ECO:0007669"/>
    <property type="project" value="UniProtKB-KW"/>
</dbReference>
<dbReference type="SMART" id="SM00220">
    <property type="entry name" value="S_TKc"/>
    <property type="match status" value="1"/>
</dbReference>
<sequence length="580" mass="65087">MNLPQPCSWATGSTFSTAPVVSILNQQSSKPAEPPTSYRKDLLSPDAVQASAPRTSTPPVSLKYHWTIGSYASVYLALNANTGDVMAVKRVGTPQDQDTRQIAMVEALKLESETLRDLEHVNIVQFLGFEETREHLDITRFLEYVPGGSIMSILLKHGRFSEDVTKWFTQQILVGLDYIHSKGILHRDLKSDNILVDKTGVCKISDFGISKKDDGLGQHTQLAGTVYWMAPEVVQSSRRGYSSKVDIWSLACVVQEMWSGKRPWFGQELVAVMLKLHKDKLPPPVPADVHLTNLALDFRQKCFAMDPQARPSAQALSTHPYLELTPGWTFQLSDIEKLCPSGPLNLPSIDISALRPRTKRSTSPPPIVYIKPLQTPVRGSSRDSISPLTSESPGTASPRLRTKRSFYVVNPDPEPDDPRADRRPYVYNPPPLPREFDSRLSVAPTLVPAISMQDLAGHLRTSSARRSTYQTVDSYSSDSDTGYSLLWNKPPEEISARPKSIIETRQDVTWAPRPDLEEVYGRLEKFFPKVNLDTPSPTQNDRQRKAQSIRMVVENRDPRLRRAATTATKLWGHRVEEMIR</sequence>
<dbReference type="GO" id="GO:0004672">
    <property type="term" value="F:protein kinase activity"/>
    <property type="evidence" value="ECO:0007669"/>
    <property type="project" value="InterPro"/>
</dbReference>
<proteinExistence type="predicted"/>
<dbReference type="InterPro" id="IPR011009">
    <property type="entry name" value="Kinase-like_dom_sf"/>
</dbReference>
<reference evidence="7" key="1">
    <citation type="submission" date="2023-03" db="EMBL/GenBank/DDBJ databases">
        <title>Massive genome expansion in bonnet fungi (Mycena s.s.) driven by repeated elements and novel gene families across ecological guilds.</title>
        <authorList>
            <consortium name="Lawrence Berkeley National Laboratory"/>
            <person name="Harder C.B."/>
            <person name="Miyauchi S."/>
            <person name="Viragh M."/>
            <person name="Kuo A."/>
            <person name="Thoen E."/>
            <person name="Andreopoulos B."/>
            <person name="Lu D."/>
            <person name="Skrede I."/>
            <person name="Drula E."/>
            <person name="Henrissat B."/>
            <person name="Morin E."/>
            <person name="Kohler A."/>
            <person name="Barry K."/>
            <person name="LaButti K."/>
            <person name="Morin E."/>
            <person name="Salamov A."/>
            <person name="Lipzen A."/>
            <person name="Mereny Z."/>
            <person name="Hegedus B."/>
            <person name="Baldrian P."/>
            <person name="Stursova M."/>
            <person name="Weitz H."/>
            <person name="Taylor A."/>
            <person name="Grigoriev I.V."/>
            <person name="Nagy L.G."/>
            <person name="Martin F."/>
            <person name="Kauserud H."/>
        </authorList>
    </citation>
    <scope>NUCLEOTIDE SEQUENCE</scope>
    <source>
        <strain evidence="7">9284</strain>
    </source>
</reference>